<dbReference type="OrthoDB" id="3037621at2759"/>
<reference evidence="1 2" key="1">
    <citation type="submission" date="2014-02" db="EMBL/GenBank/DDBJ databases">
        <title>Transposable element dynamics among asymbiotic and ectomycorrhizal Amanita fungi.</title>
        <authorList>
            <consortium name="DOE Joint Genome Institute"/>
            <person name="Hess J."/>
            <person name="Skrede I."/>
            <person name="Wolfe B."/>
            <person name="LaButti K."/>
            <person name="Ohm R.A."/>
            <person name="Grigoriev I.V."/>
            <person name="Pringle A."/>
        </authorList>
    </citation>
    <scope>NUCLEOTIDE SEQUENCE [LARGE SCALE GENOMIC DNA]</scope>
    <source>
        <strain evidence="1 2">SKay4041</strain>
    </source>
</reference>
<keyword evidence="2" id="KW-1185">Reference proteome</keyword>
<sequence length="63" mass="7019">MSAKIDLFASFDKKLEEHDHLLAQREEKLSVVRSRLVKESESVLGRSLGMLPSDLTTGTATMD</sequence>
<evidence type="ECO:0000313" key="1">
    <source>
        <dbReference type="EMBL" id="PFH51093.1"/>
    </source>
</evidence>
<dbReference type="EMBL" id="KZ301992">
    <property type="protein sequence ID" value="PFH51093.1"/>
    <property type="molecule type" value="Genomic_DNA"/>
</dbReference>
<dbReference type="AlphaFoldDB" id="A0A2A9NTW0"/>
<dbReference type="Proteomes" id="UP000242287">
    <property type="component" value="Unassembled WGS sequence"/>
</dbReference>
<accession>A0A2A9NTW0</accession>
<proteinExistence type="predicted"/>
<name>A0A2A9NTW0_9AGAR</name>
<evidence type="ECO:0000313" key="2">
    <source>
        <dbReference type="Proteomes" id="UP000242287"/>
    </source>
</evidence>
<protein>
    <submittedName>
        <fullName evidence="1">Uncharacterized protein</fullName>
    </submittedName>
</protein>
<organism evidence="1 2">
    <name type="scientific">Amanita thiersii Skay4041</name>
    <dbReference type="NCBI Taxonomy" id="703135"/>
    <lineage>
        <taxon>Eukaryota</taxon>
        <taxon>Fungi</taxon>
        <taxon>Dikarya</taxon>
        <taxon>Basidiomycota</taxon>
        <taxon>Agaricomycotina</taxon>
        <taxon>Agaricomycetes</taxon>
        <taxon>Agaricomycetidae</taxon>
        <taxon>Agaricales</taxon>
        <taxon>Pluteineae</taxon>
        <taxon>Amanitaceae</taxon>
        <taxon>Amanita</taxon>
    </lineage>
</organism>
<gene>
    <name evidence="1" type="ORF">AMATHDRAFT_59798</name>
</gene>